<dbReference type="InterPro" id="IPR029032">
    <property type="entry name" value="AhpD-like"/>
</dbReference>
<name>A0A4R5QD49_9PROT</name>
<accession>A0A4R5QD49</accession>
<reference evidence="1 2" key="1">
    <citation type="journal article" date="2016" name="J. Microbiol.">
        <title>Dankookia rubra gen. nov., sp. nov., an alphaproteobacterium isolated from sediment of a shallow stream.</title>
        <authorList>
            <person name="Kim W.H."/>
            <person name="Kim D.H."/>
            <person name="Kang K."/>
            <person name="Ahn T.Y."/>
        </authorList>
    </citation>
    <scope>NUCLEOTIDE SEQUENCE [LARGE SCALE GENOMIC DNA]</scope>
    <source>
        <strain evidence="1 2">JCM30602</strain>
    </source>
</reference>
<dbReference type="NCBIfam" id="TIGR04029">
    <property type="entry name" value="CMD_Avi_7170"/>
    <property type="match status" value="1"/>
</dbReference>
<dbReference type="InterPro" id="IPR023982">
    <property type="entry name" value="CHP04029_CMD-like"/>
</dbReference>
<dbReference type="AlphaFoldDB" id="A0A4R5QD49"/>
<dbReference type="RefSeq" id="WP_133290448.1">
    <property type="nucleotide sequence ID" value="NZ_SMSJ01000032.1"/>
</dbReference>
<evidence type="ECO:0000313" key="2">
    <source>
        <dbReference type="Proteomes" id="UP000295096"/>
    </source>
</evidence>
<dbReference type="SUPFAM" id="SSF69118">
    <property type="entry name" value="AhpD-like"/>
    <property type="match status" value="1"/>
</dbReference>
<organism evidence="1 2">
    <name type="scientific">Dankookia rubra</name>
    <dbReference type="NCBI Taxonomy" id="1442381"/>
    <lineage>
        <taxon>Bacteria</taxon>
        <taxon>Pseudomonadati</taxon>
        <taxon>Pseudomonadota</taxon>
        <taxon>Alphaproteobacteria</taxon>
        <taxon>Acetobacterales</taxon>
        <taxon>Roseomonadaceae</taxon>
        <taxon>Dankookia</taxon>
    </lineage>
</organism>
<proteinExistence type="predicted"/>
<sequence length="198" mass="20110">MDLIDSLVGIAPGSALDAIRARRAVARDQSEASYRALFAPAVPGELSLAERFAIGAYVTGLHGASPTADHYRAALAAQSPALSEAVAQAIAATAGTGPYGRFPAGPLSAEDAPGAEAALPLAVAEALGPRLAAALPHAHFLVFHPRDAAPERFAPLLAAGWSTTGIVTLSQIVSFLAYQVRVVAGLRVLVDTLAEGAA</sequence>
<dbReference type="Gene3D" id="1.20.1290.10">
    <property type="entry name" value="AhpD-like"/>
    <property type="match status" value="1"/>
</dbReference>
<keyword evidence="2" id="KW-1185">Reference proteome</keyword>
<dbReference type="EMBL" id="SMSJ01000032">
    <property type="protein sequence ID" value="TDH60723.1"/>
    <property type="molecule type" value="Genomic_DNA"/>
</dbReference>
<protein>
    <submittedName>
        <fullName evidence="1">CMD domain protein</fullName>
    </submittedName>
</protein>
<evidence type="ECO:0000313" key="1">
    <source>
        <dbReference type="EMBL" id="TDH60723.1"/>
    </source>
</evidence>
<dbReference type="Proteomes" id="UP000295096">
    <property type="component" value="Unassembled WGS sequence"/>
</dbReference>
<gene>
    <name evidence="1" type="ORF">E2C06_20350</name>
</gene>
<comment type="caution">
    <text evidence="1">The sequence shown here is derived from an EMBL/GenBank/DDBJ whole genome shotgun (WGS) entry which is preliminary data.</text>
</comment>
<dbReference type="OrthoDB" id="8718286at2"/>